<sequence>MKDGNLHAVTEPLLTLVARNDTGGKVKKLLESSKEHPVLLLSASDVTAMTVGFYAYGGSPVKLMRVLASGLLNSQAPLQTPLGAFWVLNMQDFQAMLEKGSVQCQLSNFDMVLATTGHSLPSWKISSMVRKKSIQAGKRKLTQDIASAEAELAKKRRELEQLDAELLILEPGFGASCLASGCLPYQGMRAQGSGLDIHGKSKEVVADVISYVLSTGSLRGYLHSQAPCPLRSPEVRAELPHKVPKAKALHRTPPLVINREAKQTDLAGYKAPWCPDQCQTALDTTGIYEASGLALWLQTGAFDVRTFVPDIAWRELEALEASLFSPSALHKHSVTRGAKKQIRQRLLWPTVMICGLADAKAAAQNFFDQQLPLVHGHYLVWAWYVAMFKAIRNDDCAWAEQLWEAGCAVTIQLHTIPGETKWLQTRHLGSEGIKALGHPSASDTFVSFVHLLRSMNITKLQQGKDAHIRWNGELYNDSMHKAAQSLAAILEEDTGELEGAWQALDFDFGREVLSNQYSKLSRLCHYVKSAKVAGWSPPKLMAYMIRMLRLTFQCRIQLPSKAVESWLDKDRKTGALGLWPALLVVLEVFEFAQKLGAKLPLPEQSKFASVCSEMLDPVTCWAKYLEALFKAESTQALNEEDLDLEVAGGGPTTECDLLAETKKAFNKPTGMLLDVLLKLMRGVYLQDCRKLASDGFYKAMDGSAKDQCDLVRDLQVIVEHFEGSQKSVSLTTQVPELGLLQGLRAQGADAESAEDREGHWRTAQGERKKYINLSVPKSWSREMMTAAFRSSGKVYSHSGTLNASHRLICASADLFQEEGEAPWSIQSKPGKDWAGLVEFAASCSGSCDFVMLFDGRMREIRRMHEDGLLAKHLHAEEATIIYNGGCPPRAGRTRKVPLQAKNVETVAVACPVQRSRIRATKKEHYATCGESSTYSGRYSGVDFRPTSQLPLIDTKEKQAIIPFAPSPPEDWADKHGSSVPLFWAESKSIGLWGSTSRGI</sequence>
<reference evidence="2 3" key="1">
    <citation type="submission" date="2024-02" db="EMBL/GenBank/DDBJ databases">
        <authorList>
            <person name="Chen Y."/>
            <person name="Shah S."/>
            <person name="Dougan E. K."/>
            <person name="Thang M."/>
            <person name="Chan C."/>
        </authorList>
    </citation>
    <scope>NUCLEOTIDE SEQUENCE [LARGE SCALE GENOMIC DNA]</scope>
</reference>
<gene>
    <name evidence="2" type="ORF">CCMP2556_LOCUS1445</name>
</gene>
<evidence type="ECO:0000313" key="2">
    <source>
        <dbReference type="EMBL" id="CAK8988898.1"/>
    </source>
</evidence>
<evidence type="ECO:0000313" key="3">
    <source>
        <dbReference type="Proteomes" id="UP001642484"/>
    </source>
</evidence>
<keyword evidence="1" id="KW-0175">Coiled coil</keyword>
<name>A0ABP0HGK7_9DINO</name>
<proteinExistence type="predicted"/>
<organism evidence="2 3">
    <name type="scientific">Durusdinium trenchii</name>
    <dbReference type="NCBI Taxonomy" id="1381693"/>
    <lineage>
        <taxon>Eukaryota</taxon>
        <taxon>Sar</taxon>
        <taxon>Alveolata</taxon>
        <taxon>Dinophyceae</taxon>
        <taxon>Suessiales</taxon>
        <taxon>Symbiodiniaceae</taxon>
        <taxon>Durusdinium</taxon>
    </lineage>
</organism>
<keyword evidence="3" id="KW-1185">Reference proteome</keyword>
<dbReference type="Proteomes" id="UP001642484">
    <property type="component" value="Unassembled WGS sequence"/>
</dbReference>
<protein>
    <submittedName>
        <fullName evidence="2">Uncharacterized protein</fullName>
    </submittedName>
</protein>
<dbReference type="EMBL" id="CAXAMN010000479">
    <property type="protein sequence ID" value="CAK8988898.1"/>
    <property type="molecule type" value="Genomic_DNA"/>
</dbReference>
<feature type="coiled-coil region" evidence="1">
    <location>
        <begin position="131"/>
        <end position="165"/>
    </location>
</feature>
<evidence type="ECO:0000256" key="1">
    <source>
        <dbReference type="SAM" id="Coils"/>
    </source>
</evidence>
<accession>A0ABP0HGK7</accession>
<comment type="caution">
    <text evidence="2">The sequence shown here is derived from an EMBL/GenBank/DDBJ whole genome shotgun (WGS) entry which is preliminary data.</text>
</comment>